<proteinExistence type="predicted"/>
<dbReference type="PANTHER" id="PTHR24198:SF165">
    <property type="entry name" value="ANKYRIN REPEAT-CONTAINING PROTEIN-RELATED"/>
    <property type="match status" value="1"/>
</dbReference>
<gene>
    <name evidence="6" type="ORF">P43SY_004201</name>
</gene>
<dbReference type="Proteomes" id="UP001209570">
    <property type="component" value="Unassembled WGS sequence"/>
</dbReference>
<organism evidence="6 7">
    <name type="scientific">Pythium insidiosum</name>
    <name type="common">Pythiosis disease agent</name>
    <dbReference type="NCBI Taxonomy" id="114742"/>
    <lineage>
        <taxon>Eukaryota</taxon>
        <taxon>Sar</taxon>
        <taxon>Stramenopiles</taxon>
        <taxon>Oomycota</taxon>
        <taxon>Peronosporomycetes</taxon>
        <taxon>Pythiales</taxon>
        <taxon>Pythiaceae</taxon>
        <taxon>Pythium</taxon>
    </lineage>
</organism>
<dbReference type="InterPro" id="IPR015915">
    <property type="entry name" value="Kelch-typ_b-propeller"/>
</dbReference>
<accession>A0AAD5LSR0</accession>
<dbReference type="PROSITE" id="PS50297">
    <property type="entry name" value="ANK_REP_REGION"/>
    <property type="match status" value="2"/>
</dbReference>
<keyword evidence="1" id="KW-0677">Repeat</keyword>
<evidence type="ECO:0000256" key="2">
    <source>
        <dbReference type="ARBA" id="ARBA00023043"/>
    </source>
</evidence>
<evidence type="ECO:0000256" key="4">
    <source>
        <dbReference type="SAM" id="Coils"/>
    </source>
</evidence>
<keyword evidence="2 3" id="KW-0040">ANK repeat</keyword>
<name>A0AAD5LSR0_PYTIN</name>
<protein>
    <submittedName>
        <fullName evidence="6">Uncharacterized protein</fullName>
    </submittedName>
</protein>
<keyword evidence="4" id="KW-0175">Coiled coil</keyword>
<feature type="compositionally biased region" description="Low complexity" evidence="5">
    <location>
        <begin position="526"/>
        <end position="535"/>
    </location>
</feature>
<comment type="caution">
    <text evidence="6">The sequence shown here is derived from an EMBL/GenBank/DDBJ whole genome shotgun (WGS) entry which is preliminary data.</text>
</comment>
<dbReference type="Gene3D" id="1.25.40.20">
    <property type="entry name" value="Ankyrin repeat-containing domain"/>
    <property type="match status" value="2"/>
</dbReference>
<dbReference type="SMART" id="SM00248">
    <property type="entry name" value="ANK"/>
    <property type="match status" value="4"/>
</dbReference>
<dbReference type="PANTHER" id="PTHR24198">
    <property type="entry name" value="ANKYRIN REPEAT AND PROTEIN KINASE DOMAIN-CONTAINING PROTEIN"/>
    <property type="match status" value="1"/>
</dbReference>
<feature type="compositionally biased region" description="Polar residues" evidence="5">
    <location>
        <begin position="487"/>
        <end position="499"/>
    </location>
</feature>
<feature type="repeat" description="ANK" evidence="3">
    <location>
        <begin position="275"/>
        <end position="307"/>
    </location>
</feature>
<sequence length="562" mass="61531">MRLNDFYEYNFTRKLWSVVLAIGSPPSPRDRHVGVVYKDSFYVFAGFDGSSRVNDFLEYNFLTQKWSTVVVNAGIPPTPRHSHAAVVYAKIALVMAAGDPLQEAADGFFVAAEHGRSDVIKALADHGEGKLDLARIVDPKTGRSPLHVAVANRKTDALRVLLTAGFPPNVGALDDATALSTAGERRTPYALAVAMNAHDLVFVFHQFAIQQVAMNSAAGVQQLLESGIPVDMTDGAQGNTLLHWAVTCRAVDVMRFLVELEGVQALRVVDQANADGATPLHLACRDGQVELVRLLLAHNANPRCTGTNGDFKDKTALDLVSSTAIRELLNQQEEGKLAIGPRQAGDASVKQEEERRAGRTTASEDDVSAVDRKHALELEEKDMLIRQLKHTIEALVVESQEIRKLGEERTVLDYIRRLREEKAIVQRQLEDAEDYIRIQQQQINDLKQQIRDMVKSDQAVDAQTVSQGKWEQPAASSNSASEETANWETGDSSDSDRLTSTFDSASVEEAMGLLQIDPPGSRRRATPPSSSRKSSWNTVLEVVWGGTGSSVVEADGEVIMTV</sequence>
<evidence type="ECO:0000313" key="7">
    <source>
        <dbReference type="Proteomes" id="UP001209570"/>
    </source>
</evidence>
<dbReference type="EMBL" id="JAKCXM010000642">
    <property type="protein sequence ID" value="KAJ0392400.1"/>
    <property type="molecule type" value="Genomic_DNA"/>
</dbReference>
<reference evidence="6" key="1">
    <citation type="submission" date="2021-12" db="EMBL/GenBank/DDBJ databases">
        <title>Prjna785345.</title>
        <authorList>
            <person name="Rujirawat T."/>
            <person name="Krajaejun T."/>
        </authorList>
    </citation>
    <scope>NUCLEOTIDE SEQUENCE</scope>
    <source>
        <strain evidence="6">Pi057C3</strain>
    </source>
</reference>
<dbReference type="Pfam" id="PF24681">
    <property type="entry name" value="Kelch_KLHDC2_KLHL20_DRC7"/>
    <property type="match status" value="1"/>
</dbReference>
<feature type="region of interest" description="Disordered" evidence="5">
    <location>
        <begin position="459"/>
        <end position="499"/>
    </location>
</feature>
<evidence type="ECO:0000256" key="1">
    <source>
        <dbReference type="ARBA" id="ARBA00022737"/>
    </source>
</evidence>
<keyword evidence="7" id="KW-1185">Reference proteome</keyword>
<dbReference type="Pfam" id="PF12796">
    <property type="entry name" value="Ank_2"/>
    <property type="match status" value="2"/>
</dbReference>
<feature type="region of interest" description="Disordered" evidence="5">
    <location>
        <begin position="511"/>
        <end position="535"/>
    </location>
</feature>
<feature type="compositionally biased region" description="Low complexity" evidence="5">
    <location>
        <begin position="474"/>
        <end position="486"/>
    </location>
</feature>
<feature type="coiled-coil region" evidence="4">
    <location>
        <begin position="415"/>
        <end position="456"/>
    </location>
</feature>
<feature type="region of interest" description="Disordered" evidence="5">
    <location>
        <begin position="336"/>
        <end position="368"/>
    </location>
</feature>
<dbReference type="InterPro" id="IPR002110">
    <property type="entry name" value="Ankyrin_rpt"/>
</dbReference>
<evidence type="ECO:0000256" key="3">
    <source>
        <dbReference type="PROSITE-ProRule" id="PRU00023"/>
    </source>
</evidence>
<dbReference type="Gene3D" id="2.120.10.80">
    <property type="entry name" value="Kelch-type beta propeller"/>
    <property type="match status" value="1"/>
</dbReference>
<dbReference type="AlphaFoldDB" id="A0AAD5LSR0"/>
<dbReference type="SUPFAM" id="SSF117281">
    <property type="entry name" value="Kelch motif"/>
    <property type="match status" value="1"/>
</dbReference>
<evidence type="ECO:0000256" key="5">
    <source>
        <dbReference type="SAM" id="MobiDB-lite"/>
    </source>
</evidence>
<dbReference type="PROSITE" id="PS50088">
    <property type="entry name" value="ANK_REPEAT"/>
    <property type="match status" value="2"/>
</dbReference>
<evidence type="ECO:0000313" key="6">
    <source>
        <dbReference type="EMBL" id="KAJ0392400.1"/>
    </source>
</evidence>
<dbReference type="SUPFAM" id="SSF48403">
    <property type="entry name" value="Ankyrin repeat"/>
    <property type="match status" value="1"/>
</dbReference>
<dbReference type="InterPro" id="IPR036770">
    <property type="entry name" value="Ankyrin_rpt-contain_sf"/>
</dbReference>
<feature type="repeat" description="ANK" evidence="3">
    <location>
        <begin position="141"/>
        <end position="165"/>
    </location>
</feature>